<dbReference type="EMBL" id="CP003876">
    <property type="protein sequence ID" value="AFU03172.1"/>
    <property type="molecule type" value="Genomic_DNA"/>
</dbReference>
<reference evidence="1 2" key="1">
    <citation type="journal article" date="2012" name="J. Bacteriol.">
        <title>Complete genome sequence of Nocardia brasiliensis HUJEG-1.</title>
        <authorList>
            <person name="Vera-Cabrera L."/>
            <person name="Ortiz-Lopez R."/>
            <person name="Elizondo-Gonzalez R."/>
            <person name="Perez-Maya A.A."/>
            <person name="Ocampo-Candiani J."/>
        </authorList>
    </citation>
    <scope>NUCLEOTIDE SEQUENCE [LARGE SCALE GENOMIC DNA]</scope>
    <source>
        <strain evidence="2">ATCC 700358</strain>
    </source>
</reference>
<accession>K0F0D8</accession>
<keyword evidence="2" id="KW-1185">Reference proteome</keyword>
<gene>
    <name evidence="1" type="ORF">O3I_026115</name>
</gene>
<protein>
    <recommendedName>
        <fullName evidence="3">SseB protein N-terminal domain-containing protein</fullName>
    </recommendedName>
</protein>
<evidence type="ECO:0000313" key="2">
    <source>
        <dbReference type="Proteomes" id="UP000006304"/>
    </source>
</evidence>
<dbReference type="eggNOG" id="ENOG50347WG">
    <property type="taxonomic scope" value="Bacteria"/>
</dbReference>
<dbReference type="AlphaFoldDB" id="K0F0D8"/>
<dbReference type="RefSeq" id="WP_014986027.1">
    <property type="nucleotide sequence ID" value="NC_018681.1"/>
</dbReference>
<evidence type="ECO:0000313" key="1">
    <source>
        <dbReference type="EMBL" id="AFU03172.1"/>
    </source>
</evidence>
<dbReference type="Proteomes" id="UP000006304">
    <property type="component" value="Chromosome"/>
</dbReference>
<dbReference type="KEGG" id="nbr:O3I_026115"/>
<sequence>MTESLLSDLIGEHVDGRTPDSFDRFLALFRSSTLGIVVTGNVQPDGQGGFVAGNDVGAGRTTYGDGRSRVLAWADPEVALRNFGPRFNGGVSGEVLLRMAVDDIECHGILVNSALDEISVVISRETAEVLLSRSAGL</sequence>
<dbReference type="HOGENOM" id="CLU_2079712_0_0_11"/>
<evidence type="ECO:0008006" key="3">
    <source>
        <dbReference type="Google" id="ProtNLM"/>
    </source>
</evidence>
<name>K0F0D8_NOCB7</name>
<organism evidence="1 2">
    <name type="scientific">Nocardia brasiliensis (strain ATCC 700358 / HUJEG-1)</name>
    <dbReference type="NCBI Taxonomy" id="1133849"/>
    <lineage>
        <taxon>Bacteria</taxon>
        <taxon>Bacillati</taxon>
        <taxon>Actinomycetota</taxon>
        <taxon>Actinomycetes</taxon>
        <taxon>Mycobacteriales</taxon>
        <taxon>Nocardiaceae</taxon>
        <taxon>Nocardia</taxon>
    </lineage>
</organism>
<proteinExistence type="predicted"/>